<keyword evidence="2" id="KW-1133">Transmembrane helix</keyword>
<evidence type="ECO:0000313" key="3">
    <source>
        <dbReference type="EMBL" id="SVD39650.1"/>
    </source>
</evidence>
<dbReference type="EMBL" id="UINC01148005">
    <property type="protein sequence ID" value="SVD39650.1"/>
    <property type="molecule type" value="Genomic_DNA"/>
</dbReference>
<dbReference type="SUPFAM" id="SSF54637">
    <property type="entry name" value="Thioesterase/thiol ester dehydrase-isomerase"/>
    <property type="match status" value="1"/>
</dbReference>
<dbReference type="InterPro" id="IPR013114">
    <property type="entry name" value="FabA_FabZ"/>
</dbReference>
<proteinExistence type="predicted"/>
<evidence type="ECO:0000256" key="2">
    <source>
        <dbReference type="SAM" id="Phobius"/>
    </source>
</evidence>
<evidence type="ECO:0000256" key="1">
    <source>
        <dbReference type="ARBA" id="ARBA00023239"/>
    </source>
</evidence>
<dbReference type="PANTHER" id="PTHR30272:SF1">
    <property type="entry name" value="3-HYDROXYACYL-[ACYL-CARRIER-PROTEIN] DEHYDRATASE"/>
    <property type="match status" value="1"/>
</dbReference>
<keyword evidence="2" id="KW-0472">Membrane</keyword>
<gene>
    <name evidence="3" type="ORF">METZ01_LOCUS392504</name>
</gene>
<sequence>VSTRLHPDEVLELLPQQEPFRFVDEILEVDENHIVARYRFRPEAAFYRGHFPGDPITPGVILLESLAQVGVVAMGIYIYALEFGREEVARRVAFFTDANIDFSGVVKPGEQVTISAQKIFFRRGKLRAEASMTRDDGTVVCSGTISGLAIER</sequence>
<name>A0A382UZL9_9ZZZZ</name>
<dbReference type="InterPro" id="IPR029069">
    <property type="entry name" value="HotDog_dom_sf"/>
</dbReference>
<dbReference type="Gene3D" id="3.10.129.10">
    <property type="entry name" value="Hotdog Thioesterase"/>
    <property type="match status" value="1"/>
</dbReference>
<dbReference type="GO" id="GO:0016829">
    <property type="term" value="F:lyase activity"/>
    <property type="evidence" value="ECO:0007669"/>
    <property type="project" value="UniProtKB-KW"/>
</dbReference>
<organism evidence="3">
    <name type="scientific">marine metagenome</name>
    <dbReference type="NCBI Taxonomy" id="408172"/>
    <lineage>
        <taxon>unclassified sequences</taxon>
        <taxon>metagenomes</taxon>
        <taxon>ecological metagenomes</taxon>
    </lineage>
</organism>
<dbReference type="Pfam" id="PF07977">
    <property type="entry name" value="FabA"/>
    <property type="match status" value="1"/>
</dbReference>
<evidence type="ECO:0008006" key="4">
    <source>
        <dbReference type="Google" id="ProtNLM"/>
    </source>
</evidence>
<feature type="non-terminal residue" evidence="3">
    <location>
        <position position="1"/>
    </location>
</feature>
<protein>
    <recommendedName>
        <fullName evidence="4">Beta-hydroxyacyl-ACP dehydratase</fullName>
    </recommendedName>
</protein>
<reference evidence="3" key="1">
    <citation type="submission" date="2018-05" db="EMBL/GenBank/DDBJ databases">
        <authorList>
            <person name="Lanie J.A."/>
            <person name="Ng W.-L."/>
            <person name="Kazmierczak K.M."/>
            <person name="Andrzejewski T.M."/>
            <person name="Davidsen T.M."/>
            <person name="Wayne K.J."/>
            <person name="Tettelin H."/>
            <person name="Glass J.I."/>
            <person name="Rusch D."/>
            <person name="Podicherti R."/>
            <person name="Tsui H.-C.T."/>
            <person name="Winkler M.E."/>
        </authorList>
    </citation>
    <scope>NUCLEOTIDE SEQUENCE</scope>
</reference>
<dbReference type="AlphaFoldDB" id="A0A382UZL9"/>
<accession>A0A382UZL9</accession>
<keyword evidence="2" id="KW-0812">Transmembrane</keyword>
<keyword evidence="1" id="KW-0456">Lyase</keyword>
<feature type="transmembrane region" description="Helical" evidence="2">
    <location>
        <begin position="60"/>
        <end position="81"/>
    </location>
</feature>
<dbReference type="PANTHER" id="PTHR30272">
    <property type="entry name" value="3-HYDROXYACYL-[ACYL-CARRIER-PROTEIN] DEHYDRATASE"/>
    <property type="match status" value="1"/>
</dbReference>